<evidence type="ECO:0000313" key="11">
    <source>
        <dbReference type="Proteomes" id="UP000195386"/>
    </source>
</evidence>
<dbReference type="AlphaFoldDB" id="A0A1Y3YUA9"/>
<keyword evidence="7" id="KW-0234">DNA repair</keyword>
<keyword evidence="4 10" id="KW-0489">Methyltransferase</keyword>
<gene>
    <name evidence="10" type="ORF">B5F97_07290</name>
</gene>
<accession>A0A1Y3YUA9</accession>
<dbReference type="FunFam" id="1.10.10.10:FF:000214">
    <property type="entry name" value="Methylated-DNA--protein-cysteine methyltransferase"/>
    <property type="match status" value="1"/>
</dbReference>
<evidence type="ECO:0000256" key="7">
    <source>
        <dbReference type="ARBA" id="ARBA00023204"/>
    </source>
</evidence>
<dbReference type="GO" id="GO:0006281">
    <property type="term" value="P:DNA repair"/>
    <property type="evidence" value="ECO:0007669"/>
    <property type="project" value="UniProtKB-KW"/>
</dbReference>
<comment type="similarity">
    <text evidence="2">Belongs to the MGMT family.</text>
</comment>
<evidence type="ECO:0000256" key="5">
    <source>
        <dbReference type="ARBA" id="ARBA00022679"/>
    </source>
</evidence>
<evidence type="ECO:0000256" key="4">
    <source>
        <dbReference type="ARBA" id="ARBA00022603"/>
    </source>
</evidence>
<dbReference type="SUPFAM" id="SSF53155">
    <property type="entry name" value="Methylated DNA-protein cysteine methyltransferase domain"/>
    <property type="match status" value="1"/>
</dbReference>
<evidence type="ECO:0000256" key="1">
    <source>
        <dbReference type="ARBA" id="ARBA00001286"/>
    </source>
</evidence>
<dbReference type="Proteomes" id="UP000195386">
    <property type="component" value="Unassembled WGS sequence"/>
</dbReference>
<sequence>MKRHLLNEKFVTIEQLADGGYAHKLPGVTVGYSFAETFLGEMLVASTPKGVCYMAFVTGNRDISLIEMVSRFPGAHFEERTDEYQRKALAALSADEENVETVPLHLKGTEFQLRVWKELLNIPFGETTTYKDIAAALQTPKAFRAVGSAIGENPVSVLIPCHRVLRTDGALGGYHWGLERKVRLLEWEKQHKEAE</sequence>
<comment type="catalytic activity">
    <reaction evidence="8">
        <text>a 6-O-methyl-2'-deoxyguanosine in DNA + L-cysteinyl-[protein] = S-methyl-L-cysteinyl-[protein] + a 2'-deoxyguanosine in DNA</text>
        <dbReference type="Rhea" id="RHEA:24000"/>
        <dbReference type="Rhea" id="RHEA-COMP:10131"/>
        <dbReference type="Rhea" id="RHEA-COMP:10132"/>
        <dbReference type="Rhea" id="RHEA-COMP:11367"/>
        <dbReference type="Rhea" id="RHEA-COMP:11368"/>
        <dbReference type="ChEBI" id="CHEBI:29950"/>
        <dbReference type="ChEBI" id="CHEBI:82612"/>
        <dbReference type="ChEBI" id="CHEBI:85445"/>
        <dbReference type="ChEBI" id="CHEBI:85448"/>
        <dbReference type="EC" id="2.1.1.63"/>
    </reaction>
</comment>
<dbReference type="GO" id="GO:0032259">
    <property type="term" value="P:methylation"/>
    <property type="evidence" value="ECO:0007669"/>
    <property type="project" value="UniProtKB-KW"/>
</dbReference>
<evidence type="ECO:0000259" key="9">
    <source>
        <dbReference type="Pfam" id="PF01035"/>
    </source>
</evidence>
<dbReference type="EMBL" id="NFII01000005">
    <property type="protein sequence ID" value="OUO01444.1"/>
    <property type="molecule type" value="Genomic_DNA"/>
</dbReference>
<name>A0A1Y3YUA9_9BACE</name>
<dbReference type="InterPro" id="IPR036388">
    <property type="entry name" value="WH-like_DNA-bd_sf"/>
</dbReference>
<proteinExistence type="inferred from homology"/>
<evidence type="ECO:0000313" key="10">
    <source>
        <dbReference type="EMBL" id="OUO01444.1"/>
    </source>
</evidence>
<evidence type="ECO:0000256" key="6">
    <source>
        <dbReference type="ARBA" id="ARBA00022763"/>
    </source>
</evidence>
<comment type="catalytic activity">
    <reaction evidence="1">
        <text>a 4-O-methyl-thymidine in DNA + L-cysteinyl-[protein] = a thymidine in DNA + S-methyl-L-cysteinyl-[protein]</text>
        <dbReference type="Rhea" id="RHEA:53428"/>
        <dbReference type="Rhea" id="RHEA-COMP:10131"/>
        <dbReference type="Rhea" id="RHEA-COMP:10132"/>
        <dbReference type="Rhea" id="RHEA-COMP:13555"/>
        <dbReference type="Rhea" id="RHEA-COMP:13556"/>
        <dbReference type="ChEBI" id="CHEBI:29950"/>
        <dbReference type="ChEBI" id="CHEBI:82612"/>
        <dbReference type="ChEBI" id="CHEBI:137386"/>
        <dbReference type="ChEBI" id="CHEBI:137387"/>
        <dbReference type="EC" id="2.1.1.63"/>
    </reaction>
</comment>
<dbReference type="Pfam" id="PF01035">
    <property type="entry name" value="DNA_binding_1"/>
    <property type="match status" value="1"/>
</dbReference>
<evidence type="ECO:0000256" key="3">
    <source>
        <dbReference type="ARBA" id="ARBA00011918"/>
    </source>
</evidence>
<dbReference type="Gene3D" id="1.10.10.10">
    <property type="entry name" value="Winged helix-like DNA-binding domain superfamily/Winged helix DNA-binding domain"/>
    <property type="match status" value="1"/>
</dbReference>
<evidence type="ECO:0000256" key="2">
    <source>
        <dbReference type="ARBA" id="ARBA00008711"/>
    </source>
</evidence>
<dbReference type="GO" id="GO:0003908">
    <property type="term" value="F:methylated-DNA-[protein]-cysteine S-methyltransferase activity"/>
    <property type="evidence" value="ECO:0007669"/>
    <property type="project" value="UniProtKB-EC"/>
</dbReference>
<comment type="caution">
    <text evidence="10">The sequence shown here is derived from an EMBL/GenBank/DDBJ whole genome shotgun (WGS) entry which is preliminary data.</text>
</comment>
<protein>
    <recommendedName>
        <fullName evidence="3">methylated-DNA--[protein]-cysteine S-methyltransferase</fullName>
        <ecNumber evidence="3">2.1.1.63</ecNumber>
    </recommendedName>
</protein>
<keyword evidence="5 10" id="KW-0808">Transferase</keyword>
<reference evidence="11" key="1">
    <citation type="submission" date="2017-04" db="EMBL/GenBank/DDBJ databases">
        <title>Function of individual gut microbiota members based on whole genome sequencing of pure cultures obtained from chicken caecum.</title>
        <authorList>
            <person name="Medvecky M."/>
            <person name="Cejkova D."/>
            <person name="Polansky O."/>
            <person name="Karasova D."/>
            <person name="Kubasova T."/>
            <person name="Cizek A."/>
            <person name="Rychlik I."/>
        </authorList>
    </citation>
    <scope>NUCLEOTIDE SEQUENCE [LARGE SCALE GENOMIC DNA]</scope>
    <source>
        <strain evidence="11">An43</strain>
    </source>
</reference>
<dbReference type="RefSeq" id="WP_087425899.1">
    <property type="nucleotide sequence ID" value="NZ_CAMMFP010000012.1"/>
</dbReference>
<dbReference type="EC" id="2.1.1.63" evidence="3"/>
<dbReference type="NCBIfam" id="TIGR00589">
    <property type="entry name" value="ogt"/>
    <property type="match status" value="1"/>
</dbReference>
<dbReference type="Gene3D" id="3.30.160.70">
    <property type="entry name" value="Methylated DNA-protein cysteine methyltransferase domain"/>
    <property type="match status" value="1"/>
</dbReference>
<dbReference type="InterPro" id="IPR036217">
    <property type="entry name" value="MethylDNA_cys_MeTrfase_DNAb"/>
</dbReference>
<dbReference type="InterPro" id="IPR036631">
    <property type="entry name" value="MGMT_N_sf"/>
</dbReference>
<dbReference type="InterPro" id="IPR014048">
    <property type="entry name" value="MethylDNA_cys_MeTrfase_DNA-bd"/>
</dbReference>
<dbReference type="PANTHER" id="PTHR10815">
    <property type="entry name" value="METHYLATED-DNA--PROTEIN-CYSTEINE METHYLTRANSFERASE"/>
    <property type="match status" value="1"/>
</dbReference>
<dbReference type="PANTHER" id="PTHR10815:SF13">
    <property type="entry name" value="METHYLATED-DNA--PROTEIN-CYSTEINE METHYLTRANSFERASE"/>
    <property type="match status" value="1"/>
</dbReference>
<feature type="domain" description="Methylated-DNA-[protein]-cysteine S-methyltransferase DNA binding" evidence="9">
    <location>
        <begin position="110"/>
        <end position="189"/>
    </location>
</feature>
<dbReference type="CDD" id="cd06445">
    <property type="entry name" value="ATase"/>
    <property type="match status" value="1"/>
</dbReference>
<evidence type="ECO:0000256" key="8">
    <source>
        <dbReference type="ARBA" id="ARBA00049348"/>
    </source>
</evidence>
<keyword evidence="6" id="KW-0227">DNA damage</keyword>
<dbReference type="SUPFAM" id="SSF46767">
    <property type="entry name" value="Methylated DNA-protein cysteine methyltransferase, C-terminal domain"/>
    <property type="match status" value="1"/>
</dbReference>
<dbReference type="PROSITE" id="PS00374">
    <property type="entry name" value="MGMT"/>
    <property type="match status" value="1"/>
</dbReference>
<dbReference type="InterPro" id="IPR001497">
    <property type="entry name" value="MethylDNA_cys_MeTrfase_AS"/>
</dbReference>
<organism evidence="10 11">
    <name type="scientific">Bacteroides clarus</name>
    <dbReference type="NCBI Taxonomy" id="626929"/>
    <lineage>
        <taxon>Bacteria</taxon>
        <taxon>Pseudomonadati</taxon>
        <taxon>Bacteroidota</taxon>
        <taxon>Bacteroidia</taxon>
        <taxon>Bacteroidales</taxon>
        <taxon>Bacteroidaceae</taxon>
        <taxon>Bacteroides</taxon>
    </lineage>
</organism>